<keyword evidence="5" id="KW-0238">DNA-binding</keyword>
<dbReference type="InterPro" id="IPR004358">
    <property type="entry name" value="Sig_transdc_His_kin-like_C"/>
</dbReference>
<keyword evidence="8" id="KW-0812">Transmembrane</keyword>
<keyword evidence="4" id="KW-0805">Transcription regulation</keyword>
<keyword evidence="12" id="KW-0418">Kinase</keyword>
<dbReference type="Gene3D" id="2.130.10.10">
    <property type="entry name" value="YVTN repeat-like/Quinoprotein amine dehydrogenase"/>
    <property type="match status" value="2"/>
</dbReference>
<dbReference type="InterPro" id="IPR013783">
    <property type="entry name" value="Ig-like_fold"/>
</dbReference>
<evidence type="ECO:0000259" key="11">
    <source>
        <dbReference type="PROSITE" id="PS50110"/>
    </source>
</evidence>
<keyword evidence="8" id="KW-0472">Membrane</keyword>
<proteinExistence type="predicted"/>
<dbReference type="InterPro" id="IPR011123">
    <property type="entry name" value="Y_Y_Y"/>
</dbReference>
<feature type="transmembrane region" description="Helical" evidence="8">
    <location>
        <begin position="748"/>
        <end position="770"/>
    </location>
</feature>
<feature type="domain" description="HTH araC/xylS-type" evidence="9">
    <location>
        <begin position="1199"/>
        <end position="1298"/>
    </location>
</feature>
<organism evidence="12 13">
    <name type="scientific">Bacteroides fragilis str. 2-F-2 #4</name>
    <dbReference type="NCBI Taxonomy" id="1339280"/>
    <lineage>
        <taxon>Bacteria</taxon>
        <taxon>Pseudomonadati</taxon>
        <taxon>Bacteroidota</taxon>
        <taxon>Bacteroidia</taxon>
        <taxon>Bacteroidales</taxon>
        <taxon>Bacteroidaceae</taxon>
        <taxon>Bacteroides</taxon>
    </lineage>
</organism>
<dbReference type="Pfam" id="PF12833">
    <property type="entry name" value="HTH_18"/>
    <property type="match status" value="1"/>
</dbReference>
<protein>
    <recommendedName>
        <fullName evidence="2">histidine kinase</fullName>
        <ecNumber evidence="2">2.7.13.3</ecNumber>
    </recommendedName>
</protein>
<name>A0A015YD30_BACFG</name>
<reference evidence="12 13" key="1">
    <citation type="submission" date="2014-02" db="EMBL/GenBank/DDBJ databases">
        <authorList>
            <person name="Sears C."/>
            <person name="Carroll K."/>
            <person name="Sack B.R."/>
            <person name="Qadri F."/>
            <person name="Myers L.L."/>
            <person name="Chung G.-T."/>
            <person name="Escheverria P."/>
            <person name="Fraser C.M."/>
            <person name="Sadzewicz L."/>
            <person name="Shefchek K.A."/>
            <person name="Tallon L."/>
            <person name="Das S.P."/>
            <person name="Daugherty S."/>
            <person name="Mongodin E.F."/>
        </authorList>
    </citation>
    <scope>NUCLEOTIDE SEQUENCE [LARGE SCALE GENOMIC DNA]</scope>
    <source>
        <strain evidence="12 13">2-F-2 #4</strain>
    </source>
</reference>
<dbReference type="Gene3D" id="3.30.565.10">
    <property type="entry name" value="Histidine kinase-like ATPase, C-terminal domain"/>
    <property type="match status" value="1"/>
</dbReference>
<evidence type="ECO:0000259" key="9">
    <source>
        <dbReference type="PROSITE" id="PS01124"/>
    </source>
</evidence>
<dbReference type="CDD" id="cd00082">
    <property type="entry name" value="HisKA"/>
    <property type="match status" value="1"/>
</dbReference>
<comment type="catalytic activity">
    <reaction evidence="1">
        <text>ATP + protein L-histidine = ADP + protein N-phospho-L-histidine.</text>
        <dbReference type="EC" id="2.7.13.3"/>
    </reaction>
</comment>
<keyword evidence="6" id="KW-0804">Transcription</keyword>
<gene>
    <name evidence="12" type="ORF">M076_4793</name>
</gene>
<dbReference type="Pfam" id="PF07494">
    <property type="entry name" value="Reg_prop"/>
    <property type="match status" value="1"/>
</dbReference>
<dbReference type="SUPFAM" id="SSF63829">
    <property type="entry name" value="Calcium-dependent phosphotriesterase"/>
    <property type="match status" value="2"/>
</dbReference>
<dbReference type="GO" id="GO:0000155">
    <property type="term" value="F:phosphorelay sensor kinase activity"/>
    <property type="evidence" value="ECO:0007669"/>
    <property type="project" value="InterPro"/>
</dbReference>
<dbReference type="SMART" id="SM00342">
    <property type="entry name" value="HTH_ARAC"/>
    <property type="match status" value="1"/>
</dbReference>
<evidence type="ECO:0000313" key="13">
    <source>
        <dbReference type="Proteomes" id="UP000022272"/>
    </source>
</evidence>
<evidence type="ECO:0000259" key="10">
    <source>
        <dbReference type="PROSITE" id="PS50109"/>
    </source>
</evidence>
<dbReference type="InterPro" id="IPR036890">
    <property type="entry name" value="HATPase_C_sf"/>
</dbReference>
<dbReference type="PROSITE" id="PS01124">
    <property type="entry name" value="HTH_ARAC_FAMILY_2"/>
    <property type="match status" value="1"/>
</dbReference>
<dbReference type="InterPro" id="IPR036097">
    <property type="entry name" value="HisK_dim/P_sf"/>
</dbReference>
<dbReference type="InterPro" id="IPR018062">
    <property type="entry name" value="HTH_AraC-typ_CS"/>
</dbReference>
<evidence type="ECO:0000256" key="1">
    <source>
        <dbReference type="ARBA" id="ARBA00000085"/>
    </source>
</evidence>
<dbReference type="SUPFAM" id="SSF46689">
    <property type="entry name" value="Homeodomain-like"/>
    <property type="match status" value="1"/>
</dbReference>
<dbReference type="InterPro" id="IPR001789">
    <property type="entry name" value="Sig_transdc_resp-reg_receiver"/>
</dbReference>
<keyword evidence="3 7" id="KW-0597">Phosphoprotein</keyword>
<evidence type="ECO:0000256" key="3">
    <source>
        <dbReference type="ARBA" id="ARBA00022553"/>
    </source>
</evidence>
<dbReference type="PROSITE" id="PS00041">
    <property type="entry name" value="HTH_ARAC_FAMILY_1"/>
    <property type="match status" value="1"/>
</dbReference>
<dbReference type="GO" id="GO:0003700">
    <property type="term" value="F:DNA-binding transcription factor activity"/>
    <property type="evidence" value="ECO:0007669"/>
    <property type="project" value="InterPro"/>
</dbReference>
<evidence type="ECO:0000256" key="2">
    <source>
        <dbReference type="ARBA" id="ARBA00012438"/>
    </source>
</evidence>
<dbReference type="PRINTS" id="PR00344">
    <property type="entry name" value="BCTRLSENSOR"/>
</dbReference>
<evidence type="ECO:0000313" key="12">
    <source>
        <dbReference type="EMBL" id="EXZ42093.1"/>
    </source>
</evidence>
<feature type="domain" description="Response regulatory" evidence="11">
    <location>
        <begin position="1049"/>
        <end position="1165"/>
    </location>
</feature>
<dbReference type="Gene3D" id="1.10.10.60">
    <property type="entry name" value="Homeodomain-like"/>
    <property type="match status" value="1"/>
</dbReference>
<dbReference type="Gene3D" id="1.10.287.130">
    <property type="match status" value="1"/>
</dbReference>
<dbReference type="PANTHER" id="PTHR43547:SF2">
    <property type="entry name" value="HYBRID SIGNAL TRANSDUCTION HISTIDINE KINASE C"/>
    <property type="match status" value="1"/>
</dbReference>
<keyword evidence="12" id="KW-0808">Transferase</keyword>
<dbReference type="Proteomes" id="UP000022272">
    <property type="component" value="Unassembled WGS sequence"/>
</dbReference>
<keyword evidence="8" id="KW-1133">Transmembrane helix</keyword>
<dbReference type="EMBL" id="JGDM01000131">
    <property type="protein sequence ID" value="EXZ42093.1"/>
    <property type="molecule type" value="Genomic_DNA"/>
</dbReference>
<dbReference type="RefSeq" id="WP_032571759.1">
    <property type="nucleotide sequence ID" value="NZ_JGDM01000131.1"/>
</dbReference>
<dbReference type="SMART" id="SM00388">
    <property type="entry name" value="HisKA"/>
    <property type="match status" value="1"/>
</dbReference>
<comment type="caution">
    <text evidence="12">The sequence shown here is derived from an EMBL/GenBank/DDBJ whole genome shotgun (WGS) entry which is preliminary data.</text>
</comment>
<evidence type="ECO:0000256" key="8">
    <source>
        <dbReference type="SAM" id="Phobius"/>
    </source>
</evidence>
<dbReference type="SUPFAM" id="SSF52172">
    <property type="entry name" value="CheY-like"/>
    <property type="match status" value="1"/>
</dbReference>
<dbReference type="InterPro" id="IPR015943">
    <property type="entry name" value="WD40/YVTN_repeat-like_dom_sf"/>
</dbReference>
<dbReference type="SMART" id="SM00387">
    <property type="entry name" value="HATPase_c"/>
    <property type="match status" value="1"/>
</dbReference>
<feature type="domain" description="Histidine kinase" evidence="10">
    <location>
        <begin position="798"/>
        <end position="1013"/>
    </location>
</feature>
<dbReference type="InterPro" id="IPR018060">
    <property type="entry name" value="HTH_AraC"/>
</dbReference>
<dbReference type="Gene3D" id="3.40.50.2300">
    <property type="match status" value="1"/>
</dbReference>
<evidence type="ECO:0000256" key="5">
    <source>
        <dbReference type="ARBA" id="ARBA00023125"/>
    </source>
</evidence>
<sequence length="1302" mass="149490">MKKQIVTLFSLLLLINIHTIKGNNSGYYYFKQISVKEGLPSTVTSIYDDQNGLVWIGTPYGIYRFDGEKLKKYPQHHSTHTYSQLIYGVTGNGHGNVWIFTQNGTMHYNQKKDLFEPLLNEGRPIKAYTAFTDKNQTIFPIRDTLLYYHSDNRPLERLPLKKNGKPVLISKMYTYDEQTFIALSTTEQRLILINKFTGEIKNSPFDSLNTITDLYIDSQNRFWITEYGKGAACYTPEGKLTAIFNSQNPGLSSNVVLDIEERNGQIWLATDGGGVNIITPESRQLTILSSKKSHNFPANSVLCLQNSKNNMWIGMVREGLLGMKENFIKTYTKAPKNDPSGMSEKCPLCLLEDEKGIIWIGTDGGGINCFNPNTEEFTHFPSTFGDKIVSICRFSDTELLASNFNKGIYIFDKKNGKKRHFTILNEQIDSRINYLGIPVNLYTTPEGEIEFHGGYYYRYSREKKQFTPITPPGKSYLGAWIFIGEYDSKPYFFTQTHIFLYNKEANRYEPTSINLNQNILSAYIDSTGVVWMATRNGLNTLDLKTSEKTEIKLPDDNDIVTSLIMDHTGIMWIGTSGTLYAYFPKEKRFVIFSETDGVSPNNFLPKPVLVTRDNNIYMGGSSGLVRVNKSLNQHYEQNIPKLSLLETQLNGINIMPDHSGNVPQLEINPHFTSLTVRSKLDEGDIFRKRIYRYHIEGLNSNFIQSSRPYLVIQTLPPGDYRIKVQCTQIDGRWSPSYDLLHLTVLPPWWQHPVFITLYISILLVAAIYIIRRREERMQQKLKEKERQIYKDKVQALININHELRTPLTLLYTPLKQLMNNKQIPYEIRGKLQGTFKQARQMKNIINMILNMRKMEVGQNTMQLTPTLFNDWIQTIIDDFGNEFEIRGIRLVFRPDPNIRIVSFDIAQCEIIVSNLLMNAYKFSYPNSEVMVTTRLEQDNKLVRIEVKDEGIGLGDENIESLFTRFQQGKHNIQGTGIGLSYAKQLVEMHGGSIGAVNNETKGATFYFTLPYQQVLGHVTCTPRPYLNEVLPIQNSPMIETCLSSTRYRSVIIVEDDPDLCDYLAENLSSLFETVYKAHDGMEAIPTIVSKFPQLVISDIIMPRMNGLELCKRIKENAELGYIPVILLTSRVDDPSMEQSYKTGADAYIPKPFDMDLLTIQIQNILNNHNIMRQHYRATEIMENEHKSEPETPQDEQFIILLNKIISENMDNTELDVNMVAQLMHMSRATLYNKMKTFIGVGVNEYITQQRIRHAQQLLTDTALGIRDISEQTGFTYQRNFSTIFKNTVGESPSEYRKKNKEE</sequence>
<accession>A0A015YD30</accession>
<dbReference type="SUPFAM" id="SSF47384">
    <property type="entry name" value="Homodimeric domain of signal transducing histidine kinase"/>
    <property type="match status" value="1"/>
</dbReference>
<dbReference type="SUPFAM" id="SSF55874">
    <property type="entry name" value="ATPase domain of HSP90 chaperone/DNA topoisomerase II/histidine kinase"/>
    <property type="match status" value="1"/>
</dbReference>
<dbReference type="InterPro" id="IPR003661">
    <property type="entry name" value="HisK_dim/P_dom"/>
</dbReference>
<dbReference type="InterPro" id="IPR011006">
    <property type="entry name" value="CheY-like_superfamily"/>
</dbReference>
<evidence type="ECO:0000256" key="4">
    <source>
        <dbReference type="ARBA" id="ARBA00023015"/>
    </source>
</evidence>
<dbReference type="InterPro" id="IPR011110">
    <property type="entry name" value="Reg_prop"/>
</dbReference>
<dbReference type="SUPFAM" id="SSF101898">
    <property type="entry name" value="NHL repeat"/>
    <property type="match status" value="1"/>
</dbReference>
<dbReference type="GO" id="GO:0043565">
    <property type="term" value="F:sequence-specific DNA binding"/>
    <property type="evidence" value="ECO:0007669"/>
    <property type="project" value="InterPro"/>
</dbReference>
<dbReference type="EC" id="2.7.13.3" evidence="2"/>
<dbReference type="InterPro" id="IPR003594">
    <property type="entry name" value="HATPase_dom"/>
</dbReference>
<dbReference type="Pfam" id="PF02518">
    <property type="entry name" value="HATPase_c"/>
    <property type="match status" value="1"/>
</dbReference>
<dbReference type="InterPro" id="IPR009057">
    <property type="entry name" value="Homeodomain-like_sf"/>
</dbReference>
<dbReference type="PATRIC" id="fig|1339280.3.peg.4573"/>
<dbReference type="CDD" id="cd17574">
    <property type="entry name" value="REC_OmpR"/>
    <property type="match status" value="1"/>
</dbReference>
<dbReference type="PROSITE" id="PS50110">
    <property type="entry name" value="RESPONSE_REGULATORY"/>
    <property type="match status" value="1"/>
</dbReference>
<dbReference type="Gene3D" id="2.60.40.10">
    <property type="entry name" value="Immunoglobulins"/>
    <property type="match status" value="1"/>
</dbReference>
<dbReference type="FunFam" id="2.130.10.10:FF:000891">
    <property type="entry name" value="Two-component system sensor histidine kinase/response regulator, hybrid (One-component system)"/>
    <property type="match status" value="1"/>
</dbReference>
<dbReference type="SMART" id="SM00448">
    <property type="entry name" value="REC"/>
    <property type="match status" value="1"/>
</dbReference>
<evidence type="ECO:0000256" key="6">
    <source>
        <dbReference type="ARBA" id="ARBA00023163"/>
    </source>
</evidence>
<feature type="modified residue" description="4-aspartylphosphate" evidence="7">
    <location>
        <position position="1098"/>
    </location>
</feature>
<dbReference type="PANTHER" id="PTHR43547">
    <property type="entry name" value="TWO-COMPONENT HISTIDINE KINASE"/>
    <property type="match status" value="1"/>
</dbReference>
<dbReference type="InterPro" id="IPR005467">
    <property type="entry name" value="His_kinase_dom"/>
</dbReference>
<evidence type="ECO:0000256" key="7">
    <source>
        <dbReference type="PROSITE-ProRule" id="PRU00169"/>
    </source>
</evidence>
<dbReference type="PROSITE" id="PS50109">
    <property type="entry name" value="HIS_KIN"/>
    <property type="match status" value="1"/>
</dbReference>
<dbReference type="Pfam" id="PF07495">
    <property type="entry name" value="Y_Y_Y"/>
    <property type="match status" value="1"/>
</dbReference>
<dbReference type="Pfam" id="PF00072">
    <property type="entry name" value="Response_reg"/>
    <property type="match status" value="1"/>
</dbReference>